<dbReference type="InParanoid" id="D8M4Y1"/>
<sequence length="87" mass="10035">MKKKILYSIVSNPGVSLVGIEGRDERKDRLAKLFNGVFQMELLSLCSEICKEFNVVCYQIKRKKEISLDEDVFDDDEEEDVMCPISL</sequence>
<organism evidence="1">
    <name type="scientific">Blastocystis hominis</name>
    <dbReference type="NCBI Taxonomy" id="12968"/>
    <lineage>
        <taxon>Eukaryota</taxon>
        <taxon>Sar</taxon>
        <taxon>Stramenopiles</taxon>
        <taxon>Bigyra</taxon>
        <taxon>Opalozoa</taxon>
        <taxon>Opalinata</taxon>
        <taxon>Blastocystidae</taxon>
        <taxon>Blastocystis</taxon>
    </lineage>
</organism>
<dbReference type="AlphaFoldDB" id="D8M4Y1"/>
<name>D8M4Y1_BLAHO</name>
<proteinExistence type="predicted"/>
<protein>
    <submittedName>
        <fullName evidence="1">Uncharacterized protein</fullName>
    </submittedName>
</protein>
<dbReference type="RefSeq" id="XP_012897168.1">
    <property type="nucleotide sequence ID" value="XM_013041714.1"/>
</dbReference>
<dbReference type="GeneID" id="24920169"/>
<evidence type="ECO:0000313" key="1">
    <source>
        <dbReference type="EMBL" id="CBK23120.2"/>
    </source>
</evidence>
<gene>
    <name evidence="1" type="ORF">GSBLH_T00003046001</name>
</gene>
<accession>D8M4Y1</accession>
<reference evidence="1" key="1">
    <citation type="submission" date="2010-02" db="EMBL/GenBank/DDBJ databases">
        <title>Sequencing and annotation of the Blastocystis hominis genome.</title>
        <authorList>
            <person name="Wincker P."/>
        </authorList>
    </citation>
    <scope>NUCLEOTIDE SEQUENCE</scope>
    <source>
        <strain evidence="1">Singapore isolate B</strain>
    </source>
</reference>
<keyword evidence="2" id="KW-1185">Reference proteome</keyword>
<dbReference type="Proteomes" id="UP000008312">
    <property type="component" value="Unassembled WGS sequence"/>
</dbReference>
<evidence type="ECO:0000313" key="2">
    <source>
        <dbReference type="Proteomes" id="UP000008312"/>
    </source>
</evidence>
<dbReference type="EMBL" id="FN668655">
    <property type="protein sequence ID" value="CBK23120.2"/>
    <property type="molecule type" value="Genomic_DNA"/>
</dbReference>